<dbReference type="AlphaFoldDB" id="A0A815UA50"/>
<proteinExistence type="predicted"/>
<organism evidence="1">
    <name type="scientific">Adineta steineri</name>
    <dbReference type="NCBI Taxonomy" id="433720"/>
    <lineage>
        <taxon>Eukaryota</taxon>
        <taxon>Metazoa</taxon>
        <taxon>Spiralia</taxon>
        <taxon>Gnathifera</taxon>
        <taxon>Rotifera</taxon>
        <taxon>Eurotatoria</taxon>
        <taxon>Bdelloidea</taxon>
        <taxon>Adinetida</taxon>
        <taxon>Adinetidae</taxon>
        <taxon>Adineta</taxon>
    </lineage>
</organism>
<comment type="caution">
    <text evidence="1">The sequence shown here is derived from an EMBL/GenBank/DDBJ whole genome shotgun (WGS) entry which is preliminary data.</text>
</comment>
<dbReference type="OrthoDB" id="540503at2759"/>
<evidence type="ECO:0000313" key="1">
    <source>
        <dbReference type="EMBL" id="CAF1516731.1"/>
    </source>
</evidence>
<sequence>MTDGSAFVLFNQAAKVGKRSKKFHGDKKSKYFTVQVNNGNMSISQRNLLVRALLILQHTKLQNRTLILPAFSSDLTITPIVYQLDIKKFFLYWSEERIRLPDYLLLNSTQSIPSTFVPYSSKKAYTDVNGILNFTLDSIPLNLPAPYPQFEVFVRDSLLWCSPPSVGGVWCSHHPRDYGVTMEILFSCRGDPYPPCANKTERNEQFLERPYEH</sequence>
<protein>
    <submittedName>
        <fullName evidence="1">Uncharacterized protein</fullName>
    </submittedName>
</protein>
<dbReference type="Proteomes" id="UP000663891">
    <property type="component" value="Unassembled WGS sequence"/>
</dbReference>
<accession>A0A815UA50</accession>
<gene>
    <name evidence="1" type="ORF">VCS650_LOCUS43071</name>
</gene>
<dbReference type="EMBL" id="CAJNON010002779">
    <property type="protein sequence ID" value="CAF1516731.1"/>
    <property type="molecule type" value="Genomic_DNA"/>
</dbReference>
<reference evidence="1" key="1">
    <citation type="submission" date="2021-02" db="EMBL/GenBank/DDBJ databases">
        <authorList>
            <person name="Nowell W R."/>
        </authorList>
    </citation>
    <scope>NUCLEOTIDE SEQUENCE</scope>
</reference>
<name>A0A815UA50_9BILA</name>